<protein>
    <recommendedName>
        <fullName evidence="2">RGS domain-containing protein</fullName>
    </recommendedName>
</protein>
<dbReference type="CTD" id="20319874"/>
<dbReference type="GeneID" id="20319874"/>
<organism evidence="3 4">
    <name type="scientific">Opisthorchis viverrini</name>
    <name type="common">Southeast Asian liver fluke</name>
    <dbReference type="NCBI Taxonomy" id="6198"/>
    <lineage>
        <taxon>Eukaryota</taxon>
        <taxon>Metazoa</taxon>
        <taxon>Spiralia</taxon>
        <taxon>Lophotrochozoa</taxon>
        <taxon>Platyhelminthes</taxon>
        <taxon>Trematoda</taxon>
        <taxon>Digenea</taxon>
        <taxon>Opisthorchiida</taxon>
        <taxon>Opisthorchiata</taxon>
        <taxon>Opisthorchiidae</taxon>
        <taxon>Opisthorchis</taxon>
    </lineage>
</organism>
<dbReference type="FunFam" id="1.10.167.10:FF:000001">
    <property type="entry name" value="Putative regulator of g-protein signaling 12"/>
    <property type="match status" value="1"/>
</dbReference>
<dbReference type="KEGG" id="ovi:T265_05692"/>
<dbReference type="InterPro" id="IPR016137">
    <property type="entry name" value="RGS"/>
</dbReference>
<feature type="region of interest" description="Disordered" evidence="1">
    <location>
        <begin position="491"/>
        <end position="541"/>
    </location>
</feature>
<dbReference type="PRINTS" id="PR01301">
    <property type="entry name" value="RGSPROTEIN"/>
</dbReference>
<dbReference type="Proteomes" id="UP000054324">
    <property type="component" value="Unassembled WGS sequence"/>
</dbReference>
<dbReference type="Gene3D" id="1.10.167.10">
    <property type="entry name" value="Regulator of G-protein Signalling 4, domain 2"/>
    <property type="match status" value="1"/>
</dbReference>
<dbReference type="EMBL" id="KL596728">
    <property type="protein sequence ID" value="KER27225.1"/>
    <property type="molecule type" value="Genomic_DNA"/>
</dbReference>
<accession>A0A074ZV34</accession>
<gene>
    <name evidence="3" type="ORF">T265_05692</name>
</gene>
<feature type="domain" description="RGS" evidence="2">
    <location>
        <begin position="341"/>
        <end position="457"/>
    </location>
</feature>
<feature type="compositionally biased region" description="Polar residues" evidence="1">
    <location>
        <begin position="518"/>
        <end position="535"/>
    </location>
</feature>
<dbReference type="PANTHER" id="PTHR10845:SF259">
    <property type="entry name" value="RGS DOMAIN-CONTAINING PROTEIN-RELATED"/>
    <property type="match status" value="1"/>
</dbReference>
<dbReference type="PROSITE" id="PS50132">
    <property type="entry name" value="RGS"/>
    <property type="match status" value="1"/>
</dbReference>
<dbReference type="AlphaFoldDB" id="A0A074ZV34"/>
<dbReference type="OrthoDB" id="196547at2759"/>
<evidence type="ECO:0000313" key="3">
    <source>
        <dbReference type="EMBL" id="KER27225.1"/>
    </source>
</evidence>
<dbReference type="InterPro" id="IPR044926">
    <property type="entry name" value="RGS_subdomain_2"/>
</dbReference>
<dbReference type="InterPro" id="IPR036305">
    <property type="entry name" value="RGS_sf"/>
</dbReference>
<dbReference type="STRING" id="6198.A0A074ZV34"/>
<dbReference type="RefSeq" id="XP_009169025.1">
    <property type="nucleotide sequence ID" value="XM_009170761.1"/>
</dbReference>
<dbReference type="SMART" id="SM00315">
    <property type="entry name" value="RGS"/>
    <property type="match status" value="1"/>
</dbReference>
<evidence type="ECO:0000259" key="2">
    <source>
        <dbReference type="PROSITE" id="PS50132"/>
    </source>
</evidence>
<dbReference type="PANTHER" id="PTHR10845">
    <property type="entry name" value="REGULATOR OF G PROTEIN SIGNALING"/>
    <property type="match status" value="1"/>
</dbReference>
<evidence type="ECO:0000256" key="1">
    <source>
        <dbReference type="SAM" id="MobiDB-lite"/>
    </source>
</evidence>
<reference evidence="3 4" key="1">
    <citation type="submission" date="2013-11" db="EMBL/GenBank/DDBJ databases">
        <title>Opisthorchis viverrini - life in the bile duct.</title>
        <authorList>
            <person name="Young N.D."/>
            <person name="Nagarajan N."/>
            <person name="Lin S.J."/>
            <person name="Korhonen P.K."/>
            <person name="Jex A.R."/>
            <person name="Hall R.S."/>
            <person name="Safavi-Hemami H."/>
            <person name="Kaewkong W."/>
            <person name="Bertrand D."/>
            <person name="Gao S."/>
            <person name="Seet Q."/>
            <person name="Wongkham S."/>
            <person name="Teh B.T."/>
            <person name="Wongkham C."/>
            <person name="Intapan P.M."/>
            <person name="Maleewong W."/>
            <person name="Yang X."/>
            <person name="Hu M."/>
            <person name="Wang Z."/>
            <person name="Hofmann A."/>
            <person name="Sternberg P.W."/>
            <person name="Tan P."/>
            <person name="Wang J."/>
            <person name="Gasser R.B."/>
        </authorList>
    </citation>
    <scope>NUCLEOTIDE SEQUENCE [LARGE SCALE GENOMIC DNA]</scope>
</reference>
<evidence type="ECO:0000313" key="4">
    <source>
        <dbReference type="Proteomes" id="UP000054324"/>
    </source>
</evidence>
<sequence length="541" mass="60378">MSKEGKSNDLSRSCPNISEIALSAQKFSDQLTRVGIISLTTGGPQTNGLKPQERVLPVSTPAVPSLEISDASRTGENSLSKKWKWLLKKYKNNKFKGINKKPPSESSKRNDEYSIAHTDLSSILYNRNNTGRASADPSVYIGRASRTSSLTRRSSTELPWGQRGCDPTSKYLPRSSQDVLTASTSNRSLQAFPKHRLNSASDCRDHLASNPSLIAMGRGKSATPEYQSSGIQSRHNSLLRGGSFNLVSGESELGSSHRPTKTSETECVPKRSQEKVIGKGNVDKRKSSKITTVFHRSPVIPATGSYYSLASGPHGNYRVILNKIFRSHWPTPREVELWSQSFSHVLHDKSGILVFREFLRTEFSDENIEFWLICEDFRNSVGSKKLQTRAQKIFNEFVAAQAKREVNLDSSTRLQLEKDMDSVTKNTFDQSQKRIQALMEKDSYSRFLRSELYSATLELSREQEALRNQPNRLGLDLRALRFGPVSFRKTTESTEYSRDSAVPGLLPQVKTPRKIAGSSAQHETGSHSAPSSPKQQRAGLY</sequence>
<name>A0A074ZV34_OPIVI</name>
<dbReference type="SUPFAM" id="SSF48097">
    <property type="entry name" value="Regulator of G-protein signaling, RGS"/>
    <property type="match status" value="1"/>
</dbReference>
<proteinExistence type="predicted"/>
<dbReference type="Pfam" id="PF00615">
    <property type="entry name" value="RGS"/>
    <property type="match status" value="1"/>
</dbReference>
<keyword evidence="4" id="KW-1185">Reference proteome</keyword>
<feature type="region of interest" description="Disordered" evidence="1">
    <location>
        <begin position="146"/>
        <end position="176"/>
    </location>
</feature>